<gene>
    <name evidence="2" type="ORF">B7R21_03465</name>
</gene>
<dbReference type="OrthoDB" id="9758772at2"/>
<proteinExistence type="predicted"/>
<organism evidence="2 3">
    <name type="scientific">Subtercola boreus</name>
    <dbReference type="NCBI Taxonomy" id="120213"/>
    <lineage>
        <taxon>Bacteria</taxon>
        <taxon>Bacillati</taxon>
        <taxon>Actinomycetota</taxon>
        <taxon>Actinomycetes</taxon>
        <taxon>Micrococcales</taxon>
        <taxon>Microbacteriaceae</taxon>
        <taxon>Subtercola</taxon>
    </lineage>
</organism>
<dbReference type="Gene3D" id="2.60.40.2700">
    <property type="match status" value="3"/>
</dbReference>
<name>A0A3E0W1T6_9MICO</name>
<evidence type="ECO:0000256" key="1">
    <source>
        <dbReference type="SAM" id="SignalP"/>
    </source>
</evidence>
<dbReference type="Proteomes" id="UP000256709">
    <property type="component" value="Unassembled WGS sequence"/>
</dbReference>
<comment type="caution">
    <text evidence="2">The sequence shown here is derived from an EMBL/GenBank/DDBJ whole genome shotgun (WGS) entry which is preliminary data.</text>
</comment>
<sequence length="458" mass="45965">MTLTTPARLGGALLLSALSLALVGLAPVSASAAPAAAAAGTVSDGAYILYDSGTETRFPAGHVALWDDDLVASPSSSDPRAHFTCASDAESVQTFISPVGSERTRASWIGYADSGFFFGSKDVLEPSANLSAQILGSAGQAKARGGDYSVGLACLKFNGVQFASAGLWFTTVHVTPGSGSWTYDQAPNPLKLTVGKPSISGSAVVGSKLTGAAGTWGPSPVTLTYQWSRSEVPIAGATSTTYTLQPADLVRAITFIVKGAKSGYETSAASSKATSPVIDRLTATATPTISGTPTVGAVLTAKPGTWSPAPVTFTYQWNRSGVKITGATKSTYTLAAADAQTTVTVTVTGSKSGYGAVAKTSATTKAVAKGALVSTVPTISGTAKVGSVMAARPGTWSPAPVTLTYSWKRAGTAIAGATSASYTPVAADAGKTLTVTVTGAKSGYVSATSTSKAVTVAK</sequence>
<dbReference type="EMBL" id="NBXA01000006">
    <property type="protein sequence ID" value="RFA15775.1"/>
    <property type="molecule type" value="Genomic_DNA"/>
</dbReference>
<evidence type="ECO:0008006" key="4">
    <source>
        <dbReference type="Google" id="ProtNLM"/>
    </source>
</evidence>
<reference evidence="2 3" key="1">
    <citation type="submission" date="2017-04" db="EMBL/GenBank/DDBJ databases">
        <title>Comparative genome analysis of Subtercola boreus.</title>
        <authorList>
            <person name="Cho Y.-J."/>
            <person name="Cho A."/>
            <person name="Kim O.-S."/>
            <person name="Lee J.-I."/>
        </authorList>
    </citation>
    <scope>NUCLEOTIDE SEQUENCE [LARGE SCALE GENOMIC DNA]</scope>
    <source>
        <strain evidence="2 3">P27444</strain>
    </source>
</reference>
<dbReference type="AlphaFoldDB" id="A0A3E0W1T6"/>
<protein>
    <recommendedName>
        <fullName evidence="4">Ig-like domain-containing protein</fullName>
    </recommendedName>
</protein>
<feature type="chain" id="PRO_5017639420" description="Ig-like domain-containing protein" evidence="1">
    <location>
        <begin position="33"/>
        <end position="458"/>
    </location>
</feature>
<keyword evidence="1" id="KW-0732">Signal</keyword>
<dbReference type="RefSeq" id="WP_116281864.1">
    <property type="nucleotide sequence ID" value="NZ_NBXA01000006.1"/>
</dbReference>
<accession>A0A3E0W1T6</accession>
<feature type="signal peptide" evidence="1">
    <location>
        <begin position="1"/>
        <end position="32"/>
    </location>
</feature>
<evidence type="ECO:0000313" key="2">
    <source>
        <dbReference type="EMBL" id="RFA15775.1"/>
    </source>
</evidence>
<evidence type="ECO:0000313" key="3">
    <source>
        <dbReference type="Proteomes" id="UP000256709"/>
    </source>
</evidence>